<feature type="compositionally biased region" description="Polar residues" evidence="1">
    <location>
        <begin position="1"/>
        <end position="10"/>
    </location>
</feature>
<dbReference type="Proteomes" id="UP000272942">
    <property type="component" value="Unassembled WGS sequence"/>
</dbReference>
<feature type="compositionally biased region" description="Polar residues" evidence="1">
    <location>
        <begin position="213"/>
        <end position="226"/>
    </location>
</feature>
<reference evidence="4" key="1">
    <citation type="submission" date="2016-06" db="UniProtKB">
        <authorList>
            <consortium name="WormBaseParasite"/>
        </authorList>
    </citation>
    <scope>IDENTIFICATION</scope>
</reference>
<gene>
    <name evidence="2" type="ORF">ECPE_LOCUS10927</name>
</gene>
<dbReference type="WBParaSite" id="ECPE_0001096101-mRNA-1">
    <property type="protein sequence ID" value="ECPE_0001096101-mRNA-1"/>
    <property type="gene ID" value="ECPE_0001096101"/>
</dbReference>
<dbReference type="OrthoDB" id="6272426at2759"/>
<evidence type="ECO:0000256" key="1">
    <source>
        <dbReference type="SAM" id="MobiDB-lite"/>
    </source>
</evidence>
<keyword evidence="3" id="KW-1185">Reference proteome</keyword>
<protein>
    <submittedName>
        <fullName evidence="2 4">Uncharacterized protein</fullName>
    </submittedName>
</protein>
<sequence length="239" mass="26582">MNGESSNSSGVLGDVSVESTSTTHAHPSRFRTKTQTEFQSITTVEPMYEYPTESVPLEMSFEEHEKTEASDCSYTIGPVKQPIPPDVKKPRFEYVKTFKEDMESGVHSPIKAEPEVFDDVEQYENVDLTKSEDMTEDLAMQIPTRCSTSESETRLTGQLVIGLENQMRTAVFVNILERPLVVESHVDVDESPAKPCFATAHPTKQCRKHRAGTAQSSRAGQPVESDQSGTIHVVHCICQ</sequence>
<feature type="region of interest" description="Disordered" evidence="1">
    <location>
        <begin position="1"/>
        <end position="35"/>
    </location>
</feature>
<reference evidence="2 3" key="2">
    <citation type="submission" date="2018-11" db="EMBL/GenBank/DDBJ databases">
        <authorList>
            <consortium name="Pathogen Informatics"/>
        </authorList>
    </citation>
    <scope>NUCLEOTIDE SEQUENCE [LARGE SCALE GENOMIC DNA]</scope>
    <source>
        <strain evidence="2 3">Egypt</strain>
    </source>
</reference>
<evidence type="ECO:0000313" key="4">
    <source>
        <dbReference type="WBParaSite" id="ECPE_0001096101-mRNA-1"/>
    </source>
</evidence>
<accession>A0A183AVE2</accession>
<name>A0A183AVE2_9TREM</name>
<proteinExistence type="predicted"/>
<feature type="region of interest" description="Disordered" evidence="1">
    <location>
        <begin position="207"/>
        <end position="226"/>
    </location>
</feature>
<evidence type="ECO:0000313" key="2">
    <source>
        <dbReference type="EMBL" id="VDP87831.1"/>
    </source>
</evidence>
<evidence type="ECO:0000313" key="3">
    <source>
        <dbReference type="Proteomes" id="UP000272942"/>
    </source>
</evidence>
<dbReference type="EMBL" id="UZAN01049928">
    <property type="protein sequence ID" value="VDP87831.1"/>
    <property type="molecule type" value="Genomic_DNA"/>
</dbReference>
<organism evidence="4">
    <name type="scientific">Echinostoma caproni</name>
    <dbReference type="NCBI Taxonomy" id="27848"/>
    <lineage>
        <taxon>Eukaryota</taxon>
        <taxon>Metazoa</taxon>
        <taxon>Spiralia</taxon>
        <taxon>Lophotrochozoa</taxon>
        <taxon>Platyhelminthes</taxon>
        <taxon>Trematoda</taxon>
        <taxon>Digenea</taxon>
        <taxon>Plagiorchiida</taxon>
        <taxon>Echinostomata</taxon>
        <taxon>Echinostomatoidea</taxon>
        <taxon>Echinostomatidae</taxon>
        <taxon>Echinostoma</taxon>
    </lineage>
</organism>
<dbReference type="AlphaFoldDB" id="A0A183AVE2"/>